<dbReference type="PROSITE" id="PS50878">
    <property type="entry name" value="RT_POL"/>
    <property type="match status" value="1"/>
</dbReference>
<gene>
    <name evidence="2" type="ORF">C0995_000009</name>
</gene>
<protein>
    <recommendedName>
        <fullName evidence="1">Reverse transcriptase domain-containing protein</fullName>
    </recommendedName>
</protein>
<dbReference type="PANTHER" id="PTHR34047:SF2">
    <property type="entry name" value="NUCLEAR INTRON MATURASE 1, MITOCHONDRIAL"/>
    <property type="match status" value="1"/>
</dbReference>
<dbReference type="InterPro" id="IPR024937">
    <property type="entry name" value="Domain_X"/>
</dbReference>
<dbReference type="Pfam" id="PF21368">
    <property type="entry name" value="AI2M-like_HNH"/>
    <property type="match status" value="1"/>
</dbReference>
<dbReference type="PANTHER" id="PTHR34047">
    <property type="entry name" value="NUCLEAR INTRON MATURASE 1, MITOCHONDRIAL-RELATED"/>
    <property type="match status" value="1"/>
</dbReference>
<keyword evidence="2" id="KW-0496">Mitochondrion</keyword>
<dbReference type="InterPro" id="IPR051083">
    <property type="entry name" value="GrpII_Intron_Splice-Mob/Def"/>
</dbReference>
<dbReference type="Pfam" id="PF00078">
    <property type="entry name" value="RVT_1"/>
    <property type="match status" value="1"/>
</dbReference>
<sequence>MYAELLPSKANSKVEFTEGHNAYFDAVMLGGQEPALKGIMRTQAGAKENCWSKIDFKAIGCLRMRLNYQNSSNFGNDFAHLWIQLLHRYLGSLEVKIYSKGNSLTETLLIAFRTGYKRVSLFINSRVAYATGEVSPERNSPERDGRGSVVPILRIGKGPKHLTEPYLGQVRSYVTRSGTTNLAPVQDQPEIPKGLRILAKHWQTCFKNPDRIFYDLRGLLKNESIWFAAFLKLKSNKGSKTIGPDEDNIDSLTKTRILELREAVLQNNFSWIGVREIMIPKPGKPGKVRPLGIPSINDRLVQEVIRTIIEPIYELNFHDQSHGFRPNRGCHTALKWLNTNMKDSIWFIEGDIKSYFPSIDHKILMKILERKIQDPTILRLIRTGLRAKVFQKDRNSYIPEVGTPQGGILSPLLSNIYLNELDQHMDTLCKQYQGDVLPSNRKKNPVANKLLRSGLKSTYYKLRIPSRIPNEIGYRNCKYIRYADDFVIGVLGTRSVAVEIRDKVKDYLKTELNVELSLEKTKITHITEGIDFLGHTFSRRQLFIKQSYGGNIFTRKMTIPTLDVNMKRVVARLSEANFCHGDGKPLPAFRFLRLPQSQTNVKVNYILRGLSEWWSIAGNRRQALARVAYIIRYSIAKVFAAKFKLRTTAAVFKIAGKNLSKPIGAKVKSVIGADEKDTPQGQKKKLTGILYDRYHKIPKPKGNKLKPSWTPEYLKVLQKEESFENFLKGIWTTKGAAAKNPLAAMAWRLESTLSSQGAPCAICGSFEDVQMHHVRALKDIAKSETAVHRHMIAIQRRQIPVCREHHLTLHKGNWSNTPTRIPNETK</sequence>
<evidence type="ECO:0000313" key="2">
    <source>
        <dbReference type="EMBL" id="AYE93208.1"/>
    </source>
</evidence>
<dbReference type="AlphaFoldDB" id="A0A386TYN1"/>
<evidence type="ECO:0000259" key="1">
    <source>
        <dbReference type="PROSITE" id="PS50878"/>
    </source>
</evidence>
<accession>A0A386TYN1</accession>
<dbReference type="InterPro" id="IPR043502">
    <property type="entry name" value="DNA/RNA_pol_sf"/>
</dbReference>
<proteinExistence type="predicted"/>
<dbReference type="CDD" id="cd01651">
    <property type="entry name" value="RT_G2_intron"/>
    <property type="match status" value="1"/>
</dbReference>
<organism evidence="2">
    <name type="scientific">Termitomyces sp</name>
    <dbReference type="NCBI Taxonomy" id="1916073"/>
    <lineage>
        <taxon>Eukaryota</taxon>
        <taxon>Fungi</taxon>
        <taxon>Dikarya</taxon>
        <taxon>Basidiomycota</taxon>
        <taxon>Agaricomycotina</taxon>
        <taxon>Agaricomycetes</taxon>
        <taxon>Agaricomycetidae</taxon>
        <taxon>Agaricales</taxon>
        <taxon>Tricholomatineae</taxon>
        <taxon>Lyophyllaceae</taxon>
        <taxon>Termitomyces</taxon>
    </lineage>
</organism>
<dbReference type="Pfam" id="PF01348">
    <property type="entry name" value="Intron_maturas2"/>
    <property type="match status" value="1"/>
</dbReference>
<reference evidence="2" key="1">
    <citation type="submission" date="2018-08" db="EMBL/GenBank/DDBJ databases">
        <title>Comparative mitochondrial genomics of the basidiomycete Termitomyces.</title>
        <authorList>
            <person name="Nieuwenhuis M."/>
        </authorList>
    </citation>
    <scope>NUCLEOTIDE SEQUENCE</scope>
    <source>
        <strain evidence="2">Mi166</strain>
    </source>
</reference>
<dbReference type="GO" id="GO:0006397">
    <property type="term" value="P:mRNA processing"/>
    <property type="evidence" value="ECO:0007669"/>
    <property type="project" value="InterPro"/>
</dbReference>
<geneLocation type="mitochondrion" evidence="2"/>
<dbReference type="EMBL" id="MH725795">
    <property type="protein sequence ID" value="AYE93208.1"/>
    <property type="molecule type" value="Genomic_DNA"/>
</dbReference>
<name>A0A386TYN1_9AGAR</name>
<dbReference type="GO" id="GO:0005739">
    <property type="term" value="C:mitochondrion"/>
    <property type="evidence" value="ECO:0007669"/>
    <property type="project" value="UniProtKB-ARBA"/>
</dbReference>
<dbReference type="InterPro" id="IPR049030">
    <property type="entry name" value="AI2M-like_HNH"/>
</dbReference>
<dbReference type="InterPro" id="IPR000477">
    <property type="entry name" value="RT_dom"/>
</dbReference>
<feature type="domain" description="Reverse transcriptase" evidence="1">
    <location>
        <begin position="260"/>
        <end position="537"/>
    </location>
</feature>
<dbReference type="SUPFAM" id="SSF56672">
    <property type="entry name" value="DNA/RNA polymerases"/>
    <property type="match status" value="1"/>
</dbReference>